<proteinExistence type="predicted"/>
<dbReference type="AlphaFoldDB" id="A0A2M9YE01"/>
<evidence type="ECO:0000313" key="2">
    <source>
        <dbReference type="Proteomes" id="UP000231926"/>
    </source>
</evidence>
<accession>A0A2M9YE01</accession>
<gene>
    <name evidence="1" type="ORF">CH362_05555</name>
</gene>
<protein>
    <submittedName>
        <fullName evidence="1">Uncharacterized protein</fullName>
    </submittedName>
</protein>
<sequence>MLFPKMKFLKTLLIVPVLVLFTCSEEKKDIPSSFLFPLLQNIDITPGTNLAQVSFDTFTADNQFITSCDVDNSSGQGIVVDLPDMFPSNYVVKIETVPSTSPFTFPVGGDLDLYLGSSHKPDDPTNCVLTRTSNSIFRYSATLSTNCTVMNHTFSRLEIDCIPN</sequence>
<dbReference type="EMBL" id="NPDR01000002">
    <property type="protein sequence ID" value="PJZ49792.1"/>
    <property type="molecule type" value="Genomic_DNA"/>
</dbReference>
<name>A0A2M9YE01_9LEPT</name>
<keyword evidence="2" id="KW-1185">Reference proteome</keyword>
<evidence type="ECO:0000313" key="1">
    <source>
        <dbReference type="EMBL" id="PJZ49792.1"/>
    </source>
</evidence>
<dbReference type="Proteomes" id="UP000231926">
    <property type="component" value="Unassembled WGS sequence"/>
</dbReference>
<organism evidence="1 2">
    <name type="scientific">Leptospira saintgironsiae</name>
    <dbReference type="NCBI Taxonomy" id="2023183"/>
    <lineage>
        <taxon>Bacteria</taxon>
        <taxon>Pseudomonadati</taxon>
        <taxon>Spirochaetota</taxon>
        <taxon>Spirochaetia</taxon>
        <taxon>Leptospirales</taxon>
        <taxon>Leptospiraceae</taxon>
        <taxon>Leptospira</taxon>
    </lineage>
</organism>
<reference evidence="1 2" key="1">
    <citation type="submission" date="2017-07" db="EMBL/GenBank/DDBJ databases">
        <title>Leptospira spp. isolated from tropical soils.</title>
        <authorList>
            <person name="Thibeaux R."/>
            <person name="Iraola G."/>
            <person name="Ferres I."/>
            <person name="Bierque E."/>
            <person name="Girault D."/>
            <person name="Soupe-Gilbert M.-E."/>
            <person name="Picardeau M."/>
            <person name="Goarant C."/>
        </authorList>
    </citation>
    <scope>NUCLEOTIDE SEQUENCE [LARGE SCALE GENOMIC DNA]</scope>
    <source>
        <strain evidence="1 2">FH4-C-A2</strain>
    </source>
</reference>
<comment type="caution">
    <text evidence="1">The sequence shown here is derived from an EMBL/GenBank/DDBJ whole genome shotgun (WGS) entry which is preliminary data.</text>
</comment>